<evidence type="ECO:0000313" key="5">
    <source>
        <dbReference type="Proteomes" id="UP000501849"/>
    </source>
</evidence>
<keyword evidence="5" id="KW-1185">Reference proteome</keyword>
<dbReference type="Proteomes" id="UP000501849">
    <property type="component" value="Chromosome"/>
</dbReference>
<dbReference type="GO" id="GO:0050126">
    <property type="term" value="F:N-carbamoylputrescine amidase activity"/>
    <property type="evidence" value="ECO:0007669"/>
    <property type="project" value="TreeGrafter"/>
</dbReference>
<organism evidence="4 5">
    <name type="scientific">Mycolicibacterium frederiksbergense</name>
    <dbReference type="NCBI Taxonomy" id="117567"/>
    <lineage>
        <taxon>Bacteria</taxon>
        <taxon>Bacillati</taxon>
        <taxon>Actinomycetota</taxon>
        <taxon>Actinomycetes</taxon>
        <taxon>Mycobacteriales</taxon>
        <taxon>Mycobacteriaceae</taxon>
        <taxon>Mycolicibacterium</taxon>
    </lineage>
</organism>
<evidence type="ECO:0000256" key="2">
    <source>
        <dbReference type="ARBA" id="ARBA00022801"/>
    </source>
</evidence>
<dbReference type="InterPro" id="IPR001110">
    <property type="entry name" value="UPF0012_CS"/>
</dbReference>
<dbReference type="AlphaFoldDB" id="A0A6H0S772"/>
<dbReference type="SUPFAM" id="SSF56317">
    <property type="entry name" value="Carbon-nitrogen hydrolase"/>
    <property type="match status" value="1"/>
</dbReference>
<dbReference type="EMBL" id="CP038799">
    <property type="protein sequence ID" value="QIV83010.1"/>
    <property type="molecule type" value="Genomic_DNA"/>
</dbReference>
<proteinExistence type="inferred from homology"/>
<reference evidence="4 5" key="1">
    <citation type="submission" date="2019-04" db="EMBL/GenBank/DDBJ databases">
        <title>Draft, Whole-Genome Sequence of the Anthracene-degrading Mycobacterium frederiksbergense LB501T, Isolated from a Polycyclic Aromatic Hydrocarbon (PAH)-Contaminated Soil.</title>
        <authorList>
            <person name="Augelletti F."/>
        </authorList>
    </citation>
    <scope>NUCLEOTIDE SEQUENCE [LARGE SCALE GENOMIC DNA]</scope>
    <source>
        <strain evidence="4 5">LB 501T</strain>
    </source>
</reference>
<comment type="similarity">
    <text evidence="1">Belongs to the carbon-nitrogen hydrolase superfamily. NIT1/NIT2 family.</text>
</comment>
<keyword evidence="2 4" id="KW-0378">Hydrolase</keyword>
<evidence type="ECO:0000256" key="1">
    <source>
        <dbReference type="ARBA" id="ARBA00010613"/>
    </source>
</evidence>
<dbReference type="PROSITE" id="PS50263">
    <property type="entry name" value="CN_HYDROLASE"/>
    <property type="match status" value="1"/>
</dbReference>
<protein>
    <submittedName>
        <fullName evidence="4">Carbon-nitrogen hydrolase</fullName>
    </submittedName>
</protein>
<dbReference type="InterPro" id="IPR003010">
    <property type="entry name" value="C-N_Hydrolase"/>
</dbReference>
<gene>
    <name evidence="4" type="ORF">EXE63_20530</name>
</gene>
<dbReference type="PROSITE" id="PS01227">
    <property type="entry name" value="UPF0012"/>
    <property type="match status" value="1"/>
</dbReference>
<evidence type="ECO:0000259" key="3">
    <source>
        <dbReference type="PROSITE" id="PS50263"/>
    </source>
</evidence>
<dbReference type="Gene3D" id="3.60.110.10">
    <property type="entry name" value="Carbon-nitrogen hydrolase"/>
    <property type="match status" value="1"/>
</dbReference>
<accession>A0A6H0S772</accession>
<dbReference type="GO" id="GO:0033388">
    <property type="term" value="P:putrescine biosynthetic process from arginine"/>
    <property type="evidence" value="ECO:0007669"/>
    <property type="project" value="TreeGrafter"/>
</dbReference>
<dbReference type="KEGG" id="mfre:EXE63_20530"/>
<evidence type="ECO:0000313" key="4">
    <source>
        <dbReference type="EMBL" id="QIV83010.1"/>
    </source>
</evidence>
<dbReference type="InterPro" id="IPR050345">
    <property type="entry name" value="Aliph_Amidase/BUP"/>
</dbReference>
<dbReference type="PANTHER" id="PTHR43674:SF2">
    <property type="entry name" value="BETA-UREIDOPROPIONASE"/>
    <property type="match status" value="1"/>
</dbReference>
<dbReference type="InterPro" id="IPR036526">
    <property type="entry name" value="C-N_Hydrolase_sf"/>
</dbReference>
<sequence>MSLLRVSSVALPIEFGDEASNFAAAHAALQRSEPGPHLIVLPELATSGYVFHDIDEARGLSMTVDDPRLTGLADAVPEGAVAVIGFCERVGEQLFNSALVFDRTGTLGCYRKAHLWDEEYRFFSLGDEAGMVLDTPIGRLGVAICYDIEFPEVPRRLALAGAEVLALPVNWPLAERPTGEHAPETIQAMAAARASRLPIAIADRHGTERGVQWTGGTAVVDRDGWIVATPDADGIASAVVSVDPSKTLGANNDVFADRRPELY</sequence>
<dbReference type="Pfam" id="PF00795">
    <property type="entry name" value="CN_hydrolase"/>
    <property type="match status" value="1"/>
</dbReference>
<dbReference type="RefSeq" id="WP_168143447.1">
    <property type="nucleotide sequence ID" value="NZ_CP038799.1"/>
</dbReference>
<dbReference type="PANTHER" id="PTHR43674">
    <property type="entry name" value="NITRILASE C965.09-RELATED"/>
    <property type="match status" value="1"/>
</dbReference>
<name>A0A6H0S772_9MYCO</name>
<feature type="domain" description="CN hydrolase" evidence="3">
    <location>
        <begin position="4"/>
        <end position="244"/>
    </location>
</feature>